<keyword evidence="1" id="KW-0812">Transmembrane</keyword>
<dbReference type="EMBL" id="CP045483">
    <property type="protein sequence ID" value="QGR19882.1"/>
    <property type="molecule type" value="Genomic_DNA"/>
</dbReference>
<name>A0A650CQE9_9CREN</name>
<dbReference type="RefSeq" id="WP_156007107.1">
    <property type="nucleotide sequence ID" value="NZ_CP045483.1"/>
</dbReference>
<dbReference type="Proteomes" id="UP000423396">
    <property type="component" value="Chromosome"/>
</dbReference>
<evidence type="ECO:0000256" key="1">
    <source>
        <dbReference type="SAM" id="Phobius"/>
    </source>
</evidence>
<keyword evidence="1" id="KW-0472">Membrane</keyword>
<accession>A0A650CQE9</accession>
<dbReference type="AlphaFoldDB" id="A0A650CQE9"/>
<dbReference type="KEGG" id="sazo:D1868_07755"/>
<keyword evidence="1" id="KW-1133">Transmembrane helix</keyword>
<proteinExistence type="predicted"/>
<sequence length="72" mass="8090">MTNYYVIITSVLLLFLNFYHPYSLLLLIPLLISVTNLKLPRVIAPISLLLSLPFHDIIITALALQLVILTGD</sequence>
<feature type="transmembrane region" description="Helical" evidence="1">
    <location>
        <begin position="46"/>
        <end position="68"/>
    </location>
</feature>
<evidence type="ECO:0000313" key="3">
    <source>
        <dbReference type="Proteomes" id="UP000423396"/>
    </source>
</evidence>
<keyword evidence="3" id="KW-1185">Reference proteome</keyword>
<organism evidence="2 3">
    <name type="scientific">Stygiolobus azoricus</name>
    <dbReference type="NCBI Taxonomy" id="41675"/>
    <lineage>
        <taxon>Archaea</taxon>
        <taxon>Thermoproteota</taxon>
        <taxon>Thermoprotei</taxon>
        <taxon>Sulfolobales</taxon>
        <taxon>Sulfolobaceae</taxon>
        <taxon>Stygiolobus</taxon>
    </lineage>
</organism>
<reference evidence="2 3" key="1">
    <citation type="submission" date="2019-10" db="EMBL/GenBank/DDBJ databases">
        <title>Genome Sequences from Six Type Strain Members of the Archaeal Family Sulfolobaceae: Acidianus ambivalens, Acidianus infernus, Metallosphaera prunae, Stygiolobus azoricus, Sulfolobus metallicus, and Sulfurisphaera ohwakuensis.</title>
        <authorList>
            <person name="Counts J.A."/>
            <person name="Kelly R.M."/>
        </authorList>
    </citation>
    <scope>NUCLEOTIDE SEQUENCE [LARGE SCALE GENOMIC DNA]</scope>
    <source>
        <strain evidence="2 3">FC6</strain>
    </source>
</reference>
<feature type="transmembrane region" description="Helical" evidence="1">
    <location>
        <begin position="6"/>
        <end position="34"/>
    </location>
</feature>
<dbReference type="GeneID" id="42798956"/>
<evidence type="ECO:0000313" key="2">
    <source>
        <dbReference type="EMBL" id="QGR19882.1"/>
    </source>
</evidence>
<protein>
    <submittedName>
        <fullName evidence="2">Uncharacterized protein</fullName>
    </submittedName>
</protein>
<gene>
    <name evidence="2" type="ORF">D1868_07755</name>
</gene>